<organism evidence="3 4">
    <name type="scientific">Nocardioides abyssi</name>
    <dbReference type="NCBI Taxonomy" id="3058370"/>
    <lineage>
        <taxon>Bacteria</taxon>
        <taxon>Bacillati</taxon>
        <taxon>Actinomycetota</taxon>
        <taxon>Actinomycetes</taxon>
        <taxon>Propionibacteriales</taxon>
        <taxon>Nocardioidaceae</taxon>
        <taxon>Nocardioides</taxon>
    </lineage>
</organism>
<dbReference type="Pfam" id="PF07228">
    <property type="entry name" value="SpoIIE"/>
    <property type="match status" value="1"/>
</dbReference>
<proteinExistence type="predicted"/>
<keyword evidence="4" id="KW-1185">Reference proteome</keyword>
<dbReference type="SMART" id="SM00331">
    <property type="entry name" value="PP2C_SIG"/>
    <property type="match status" value="1"/>
</dbReference>
<dbReference type="InterPro" id="IPR052016">
    <property type="entry name" value="Bact_Sigma-Reg"/>
</dbReference>
<evidence type="ECO:0000313" key="4">
    <source>
        <dbReference type="Proteomes" id="UP001168537"/>
    </source>
</evidence>
<name>A0ABT8EYV9_9ACTN</name>
<evidence type="ECO:0000313" key="3">
    <source>
        <dbReference type="EMBL" id="MDN4163375.1"/>
    </source>
</evidence>
<dbReference type="EMBL" id="JAUHJR010000011">
    <property type="protein sequence ID" value="MDN4163375.1"/>
    <property type="molecule type" value="Genomic_DNA"/>
</dbReference>
<dbReference type="InterPro" id="IPR001932">
    <property type="entry name" value="PPM-type_phosphatase-like_dom"/>
</dbReference>
<evidence type="ECO:0000256" key="1">
    <source>
        <dbReference type="ARBA" id="ARBA00022801"/>
    </source>
</evidence>
<dbReference type="SUPFAM" id="SSF81606">
    <property type="entry name" value="PP2C-like"/>
    <property type="match status" value="1"/>
</dbReference>
<dbReference type="Gene3D" id="3.60.40.10">
    <property type="entry name" value="PPM-type phosphatase domain"/>
    <property type="match status" value="1"/>
</dbReference>
<keyword evidence="1 3" id="KW-0378">Hydrolase</keyword>
<dbReference type="PANTHER" id="PTHR43156">
    <property type="entry name" value="STAGE II SPORULATION PROTEIN E-RELATED"/>
    <property type="match status" value="1"/>
</dbReference>
<dbReference type="RefSeq" id="WP_300962678.1">
    <property type="nucleotide sequence ID" value="NZ_JAUHJR010000011.1"/>
</dbReference>
<comment type="caution">
    <text evidence="3">The sequence shown here is derived from an EMBL/GenBank/DDBJ whole genome shotgun (WGS) entry which is preliminary data.</text>
</comment>
<sequence length="573" mass="60238">MPPLPARPEQDSSVRAAARARRPGRLVALVCVVGVALTVSASLAAARADRTTEERLLEVQTEQAAAVLTVAIRAVEAPLRSALDVDRASGGGERGRAAVAEQIGRDVAADPAYLSASLWRTGPDGFTRDLALGDRPGLRPQDPQTQDLLDRALAGDTTAVLQADVDGRPLIAYALGDRRAGTVVHVERALPADRRAPVDTDSAYAGLSYAIYLGRTTSAEDMTATNVDPATLPLDDDVTYRTTLPFGDTALTVVTTPRTHLGSELSQRLPWLLLVGGLLLTGLAGLVAVKLTRARTTAEADTATIRDLYERVDTVFGEQRELFVALQRALLPPADPHIPQLEVAAEYVAGAIGIDIGGDWYSVLRLDEDRFAFVVGDVSGRGVEAVAEMARARFTLRAYLVDGDSPARALTKCARQFDVVDDGHIITALVAVGSHRTGTVTVADAGHPPPLLVGADGPAFVTVPVGPPLGLGPSAYDETTFALPDRATLVCYTDGLVERRGEDIDTGLDRLASVVAPLGERPLPELIAEVLAEMRDDGAPDDTAVLALRRVAPAVVGAGADPAPARDAPVPTP</sequence>
<accession>A0ABT8EYV9</accession>
<evidence type="ECO:0000259" key="2">
    <source>
        <dbReference type="SMART" id="SM00331"/>
    </source>
</evidence>
<feature type="domain" description="PPM-type phosphatase" evidence="2">
    <location>
        <begin position="338"/>
        <end position="550"/>
    </location>
</feature>
<protein>
    <submittedName>
        <fullName evidence="3">PP2C family protein-serine/threonine phosphatase</fullName>
        <ecNumber evidence="3">3.1.3.16</ecNumber>
    </submittedName>
</protein>
<gene>
    <name evidence="3" type="ORF">QWY29_18550</name>
</gene>
<dbReference type="EC" id="3.1.3.16" evidence="3"/>
<reference evidence="3" key="1">
    <citation type="submission" date="2023-06" db="EMBL/GenBank/DDBJ databases">
        <title>Draft genome sequence of Nocardioides sp. SOB72.</title>
        <authorList>
            <person name="Zhang G."/>
        </authorList>
    </citation>
    <scope>NUCLEOTIDE SEQUENCE</scope>
    <source>
        <strain evidence="3">SOB72</strain>
    </source>
</reference>
<dbReference type="GO" id="GO:0004722">
    <property type="term" value="F:protein serine/threonine phosphatase activity"/>
    <property type="evidence" value="ECO:0007669"/>
    <property type="project" value="UniProtKB-EC"/>
</dbReference>
<dbReference type="Proteomes" id="UP001168537">
    <property type="component" value="Unassembled WGS sequence"/>
</dbReference>
<dbReference type="PANTHER" id="PTHR43156:SF2">
    <property type="entry name" value="STAGE II SPORULATION PROTEIN E"/>
    <property type="match status" value="1"/>
</dbReference>
<dbReference type="InterPro" id="IPR036457">
    <property type="entry name" value="PPM-type-like_dom_sf"/>
</dbReference>